<sequence>MNNLMSIKKDNIIAVVLLIVLLSVIIGIVSLYPIVIAVFFVLIFVLSIIIFIASKPHRFIYLLMLYIVLQNSIAMLLAKYIGGSIPQLFILLKDILTYAALVIMFVYNFKKFKATFVDVLAFISTVCLGIYLVVPTDAALFTKLVQFRQLMSPIALYLLGRFLFIKKERADEFLKFFVKISVMACIFGFLERFILGDSFWVNIGIVEYMHSKGMGNWAYAAGGLPGNFYTFDFVAFIGTSLRRMVSFIADPTLFGQYLVFPLAILVFTHMFSRKKTIFYFVILIIALLLSLSKGGMLSFAIVVLFKVFRSKYRPLGFVLMSFLGAVLVVILSNAEKFSSLPSHLKGLTHNFTVIADDPFGLGLGMAGNFANLYASGNNDEIGAGESFIGMIVGQLGLFSILIFLFFIIIVHFFRKNKNKDIYIRDFSNLMAATLIGTLCSSIISESAISFISAGIIFLMSGVFVTIKSEYKSEAD</sequence>
<feature type="transmembrane region" description="Helical" evidence="1">
    <location>
        <begin position="425"/>
        <end position="443"/>
    </location>
</feature>
<feature type="transmembrane region" description="Helical" evidence="1">
    <location>
        <begin position="35"/>
        <end position="53"/>
    </location>
</feature>
<feature type="transmembrane region" description="Helical" evidence="1">
    <location>
        <begin position="88"/>
        <end position="109"/>
    </location>
</feature>
<feature type="transmembrane region" description="Helical" evidence="1">
    <location>
        <begin position="317"/>
        <end position="334"/>
    </location>
</feature>
<dbReference type="EMBL" id="NVGE01000010">
    <property type="protein sequence ID" value="PFZ31894.1"/>
    <property type="molecule type" value="Genomic_DNA"/>
</dbReference>
<feature type="transmembrane region" description="Helical" evidence="1">
    <location>
        <begin position="277"/>
        <end position="305"/>
    </location>
</feature>
<dbReference type="RefSeq" id="WP_001061357.1">
    <property type="nucleotide sequence ID" value="NZ_JH791976.1"/>
</dbReference>
<feature type="transmembrane region" description="Helical" evidence="1">
    <location>
        <begin position="217"/>
        <end position="241"/>
    </location>
</feature>
<protein>
    <submittedName>
        <fullName evidence="2">Polymerase</fullName>
    </submittedName>
</protein>
<name>A0A2B5J463_9BACI</name>
<evidence type="ECO:0000313" key="2">
    <source>
        <dbReference type="EMBL" id="PFZ31894.1"/>
    </source>
</evidence>
<feature type="transmembrane region" description="Helical" evidence="1">
    <location>
        <begin position="60"/>
        <end position="82"/>
    </location>
</feature>
<dbReference type="AlphaFoldDB" id="A0A2B5J463"/>
<feature type="transmembrane region" description="Helical" evidence="1">
    <location>
        <begin position="12"/>
        <end position="29"/>
    </location>
</feature>
<comment type="caution">
    <text evidence="2">The sequence shown here is derived from an EMBL/GenBank/DDBJ whole genome shotgun (WGS) entry which is preliminary data.</text>
</comment>
<feature type="transmembrane region" description="Helical" evidence="1">
    <location>
        <begin position="253"/>
        <end position="271"/>
    </location>
</feature>
<keyword evidence="1" id="KW-0812">Transmembrane</keyword>
<feature type="transmembrane region" description="Helical" evidence="1">
    <location>
        <begin position="387"/>
        <end position="413"/>
    </location>
</feature>
<feature type="transmembrane region" description="Helical" evidence="1">
    <location>
        <begin position="176"/>
        <end position="195"/>
    </location>
</feature>
<proteinExistence type="predicted"/>
<accession>A0A2B5J463</accession>
<evidence type="ECO:0000256" key="1">
    <source>
        <dbReference type="SAM" id="Phobius"/>
    </source>
</evidence>
<dbReference type="Proteomes" id="UP000223311">
    <property type="component" value="Unassembled WGS sequence"/>
</dbReference>
<reference evidence="2 3" key="1">
    <citation type="submission" date="2017-09" db="EMBL/GenBank/DDBJ databases">
        <title>Large-scale bioinformatics analysis of Bacillus genomes uncovers conserved roles of natural products in bacterial physiology.</title>
        <authorList>
            <consortium name="Agbiome Team Llc"/>
            <person name="Bleich R.M."/>
            <person name="Grubbs K.J."/>
            <person name="Santa Maria K.C."/>
            <person name="Allen S.E."/>
            <person name="Farag S."/>
            <person name="Shank E.A."/>
            <person name="Bowers A."/>
        </authorList>
    </citation>
    <scope>NUCLEOTIDE SEQUENCE [LARGE SCALE GENOMIC DNA]</scope>
    <source>
        <strain evidence="2 3">AFS080080</strain>
    </source>
</reference>
<keyword evidence="1" id="KW-1133">Transmembrane helix</keyword>
<gene>
    <name evidence="2" type="ORF">COL66_10430</name>
</gene>
<feature type="transmembrane region" description="Helical" evidence="1">
    <location>
        <begin position="449"/>
        <end position="466"/>
    </location>
</feature>
<keyword evidence="1" id="KW-0472">Membrane</keyword>
<organism evidence="2 3">
    <name type="scientific">Bacillus wiedmannii</name>
    <dbReference type="NCBI Taxonomy" id="1890302"/>
    <lineage>
        <taxon>Bacteria</taxon>
        <taxon>Bacillati</taxon>
        <taxon>Bacillota</taxon>
        <taxon>Bacilli</taxon>
        <taxon>Bacillales</taxon>
        <taxon>Bacillaceae</taxon>
        <taxon>Bacillus</taxon>
        <taxon>Bacillus cereus group</taxon>
    </lineage>
</organism>
<feature type="transmembrane region" description="Helical" evidence="1">
    <location>
        <begin position="116"/>
        <end position="134"/>
    </location>
</feature>
<evidence type="ECO:0000313" key="3">
    <source>
        <dbReference type="Proteomes" id="UP000223311"/>
    </source>
</evidence>
<feature type="transmembrane region" description="Helical" evidence="1">
    <location>
        <begin position="146"/>
        <end position="164"/>
    </location>
</feature>